<dbReference type="HAMAP" id="MF_01341">
    <property type="entry name" value="Ribosomal_uL15"/>
    <property type="match status" value="1"/>
</dbReference>
<feature type="compositionally biased region" description="Gly residues" evidence="10">
    <location>
        <begin position="31"/>
        <end position="42"/>
    </location>
</feature>
<feature type="compositionally biased region" description="Low complexity" evidence="10">
    <location>
        <begin position="1224"/>
        <end position="1239"/>
    </location>
</feature>
<dbReference type="InterPro" id="IPR011009">
    <property type="entry name" value="Kinase-like_dom_sf"/>
</dbReference>
<feature type="compositionally biased region" description="Polar residues" evidence="10">
    <location>
        <begin position="1260"/>
        <end position="1274"/>
    </location>
</feature>
<evidence type="ECO:0000259" key="11">
    <source>
        <dbReference type="PROSITE" id="PS50011"/>
    </source>
</evidence>
<reference evidence="12" key="1">
    <citation type="submission" date="2020-09" db="EMBL/GenBank/DDBJ databases">
        <title>Comparative genome analyses of four rice-infecting Rhizoctonia solani isolates reveal extensive enrichment of homogalacturonan modification genes.</title>
        <authorList>
            <person name="Lee D.-Y."/>
            <person name="Jeon J."/>
            <person name="Kim K.-T."/>
            <person name="Cheong K."/>
            <person name="Song H."/>
            <person name="Choi G."/>
            <person name="Ko J."/>
            <person name="Opiyo S.O."/>
            <person name="Zuo S."/>
            <person name="Madhav S."/>
            <person name="Lee Y.-H."/>
            <person name="Wang G.-L."/>
        </authorList>
    </citation>
    <scope>NUCLEOTIDE SEQUENCE</scope>
    <source>
        <strain evidence="12">AG1-IA B2</strain>
    </source>
</reference>
<dbReference type="InterPro" id="IPR008271">
    <property type="entry name" value="Ser/Thr_kinase_AS"/>
</dbReference>
<feature type="compositionally biased region" description="Polar residues" evidence="10">
    <location>
        <begin position="358"/>
        <end position="367"/>
    </location>
</feature>
<feature type="compositionally biased region" description="Polar residues" evidence="10">
    <location>
        <begin position="2118"/>
        <end position="2134"/>
    </location>
</feature>
<dbReference type="Pfam" id="PF00069">
    <property type="entry name" value="Pkinase"/>
    <property type="match status" value="1"/>
</dbReference>
<comment type="caution">
    <text evidence="12">The sequence shown here is derived from an EMBL/GenBank/DDBJ whole genome shotgun (WGS) entry which is preliminary data.</text>
</comment>
<feature type="region of interest" description="Disordered" evidence="10">
    <location>
        <begin position="1392"/>
        <end position="1414"/>
    </location>
</feature>
<feature type="compositionally biased region" description="Low complexity" evidence="10">
    <location>
        <begin position="1275"/>
        <end position="1286"/>
    </location>
</feature>
<feature type="compositionally biased region" description="Low complexity" evidence="10">
    <location>
        <begin position="910"/>
        <end position="923"/>
    </location>
</feature>
<feature type="compositionally biased region" description="Basic and acidic residues" evidence="10">
    <location>
        <begin position="705"/>
        <end position="715"/>
    </location>
</feature>
<dbReference type="InterPro" id="IPR050494">
    <property type="entry name" value="Ser_Thr_dual-spec_kinase"/>
</dbReference>
<keyword evidence="8" id="KW-0689">Ribosomal protein</keyword>
<dbReference type="PANTHER" id="PTHR24058:SF22">
    <property type="entry name" value="DUAL SPECIFICITY TYROSINE-PHOSPHORYLATION-REGULATED KINASE 4"/>
    <property type="match status" value="1"/>
</dbReference>
<feature type="region of interest" description="Disordered" evidence="10">
    <location>
        <begin position="339"/>
        <end position="392"/>
    </location>
</feature>
<feature type="compositionally biased region" description="Low complexity" evidence="10">
    <location>
        <begin position="1591"/>
        <end position="1604"/>
    </location>
</feature>
<feature type="region of interest" description="Disordered" evidence="10">
    <location>
        <begin position="784"/>
        <end position="1333"/>
    </location>
</feature>
<feature type="region of interest" description="Disordered" evidence="10">
    <location>
        <begin position="2306"/>
        <end position="2347"/>
    </location>
</feature>
<dbReference type="PROSITE" id="PS00108">
    <property type="entry name" value="PROTEIN_KINASE_ST"/>
    <property type="match status" value="1"/>
</dbReference>
<feature type="compositionally biased region" description="Polar residues" evidence="10">
    <location>
        <begin position="1492"/>
        <end position="1510"/>
    </location>
</feature>
<feature type="compositionally biased region" description="Polar residues" evidence="10">
    <location>
        <begin position="2066"/>
        <end position="2078"/>
    </location>
</feature>
<dbReference type="InterPro" id="IPR030878">
    <property type="entry name" value="Ribosomal_uL15"/>
</dbReference>
<organism evidence="12 13">
    <name type="scientific">Rhizoctonia solani</name>
    <dbReference type="NCBI Taxonomy" id="456999"/>
    <lineage>
        <taxon>Eukaryota</taxon>
        <taxon>Fungi</taxon>
        <taxon>Dikarya</taxon>
        <taxon>Basidiomycota</taxon>
        <taxon>Agaricomycotina</taxon>
        <taxon>Agaricomycetes</taxon>
        <taxon>Cantharellales</taxon>
        <taxon>Ceratobasidiaceae</taxon>
        <taxon>Rhizoctonia</taxon>
    </lineage>
</organism>
<feature type="compositionally biased region" description="Pro residues" evidence="10">
    <location>
        <begin position="736"/>
        <end position="745"/>
    </location>
</feature>
<dbReference type="PROSITE" id="PS50011">
    <property type="entry name" value="PROTEIN_KINASE_DOM"/>
    <property type="match status" value="1"/>
</dbReference>
<evidence type="ECO:0000256" key="5">
    <source>
        <dbReference type="ARBA" id="ARBA00022741"/>
    </source>
</evidence>
<evidence type="ECO:0000313" key="13">
    <source>
        <dbReference type="Proteomes" id="UP000614334"/>
    </source>
</evidence>
<gene>
    <name evidence="12" type="ORF">RHS01_02673</name>
</gene>
<evidence type="ECO:0000256" key="8">
    <source>
        <dbReference type="ARBA" id="ARBA00022980"/>
    </source>
</evidence>
<feature type="compositionally biased region" description="Low complexity" evidence="10">
    <location>
        <begin position="2047"/>
        <end position="2059"/>
    </location>
</feature>
<keyword evidence="3" id="KW-0723">Serine/threonine-protein kinase</keyword>
<dbReference type="GO" id="GO:0005856">
    <property type="term" value="C:cytoskeleton"/>
    <property type="evidence" value="ECO:0007669"/>
    <property type="project" value="TreeGrafter"/>
</dbReference>
<dbReference type="FunFam" id="1.10.510.10:FF:000112">
    <property type="entry name" value="Putative dual specificity tyrosine-phosphorylation-regulated kinase 2"/>
    <property type="match status" value="1"/>
</dbReference>
<dbReference type="PANTHER" id="PTHR24058">
    <property type="entry name" value="DUAL SPECIFICITY PROTEIN KINASE"/>
    <property type="match status" value="1"/>
</dbReference>
<protein>
    <submittedName>
        <fullName evidence="12">Protein tyrosine kinase</fullName>
    </submittedName>
</protein>
<dbReference type="Pfam" id="PF00828">
    <property type="entry name" value="Ribosomal_L27A"/>
    <property type="match status" value="1"/>
</dbReference>
<feature type="compositionally biased region" description="Polar residues" evidence="10">
    <location>
        <begin position="2530"/>
        <end position="2540"/>
    </location>
</feature>
<dbReference type="SMART" id="SM00220">
    <property type="entry name" value="S_TKc"/>
    <property type="match status" value="1"/>
</dbReference>
<dbReference type="Gene3D" id="3.100.10.10">
    <property type="match status" value="1"/>
</dbReference>
<evidence type="ECO:0000256" key="10">
    <source>
        <dbReference type="SAM" id="MobiDB-lite"/>
    </source>
</evidence>
<feature type="compositionally biased region" description="Low complexity" evidence="10">
    <location>
        <begin position="869"/>
        <end position="903"/>
    </location>
</feature>
<evidence type="ECO:0000256" key="9">
    <source>
        <dbReference type="ARBA" id="ARBA00023274"/>
    </source>
</evidence>
<evidence type="ECO:0000256" key="2">
    <source>
        <dbReference type="ARBA" id="ARBA00008867"/>
    </source>
</evidence>
<feature type="compositionally biased region" description="Polar residues" evidence="10">
    <location>
        <begin position="997"/>
        <end position="1009"/>
    </location>
</feature>
<sequence length="2753" mass="298865">MLGLVRGMASVGLDSLAPARGSTHQPKRLGRGQGSGRGGTSGRGHKGQKARSGNGKPKAGFEGGQTPISRRFPKRGFFNQTGKTWAPVNLERIQSWIDQGRLTSSPTHPITARELLLSGCVHGVHDGVKLLGDGAEFLKTAIHIEPSRASQSAIKAVEALGGVTDRKRAAPTRKSDIEWYSSWKNRGYMATPQTAEEVKVAKKRYSQGQGLEYACGSLCVFVRGSREANRKVEQAGLSVNDDHERIATEDVAKLSSTNLAAATLGHLPHKRIRQPHCSPPPPPEPSEADIEPRRQERKSSRHSIRIETGSANPPSNVRSHISNIVFLLLTIHQARLNTEDKTRPTSVASSEFDPYYFSTHSPNQSRRASIAPEETPPDAVQEHQSTVKARNRLSINRTSLLIPDTPARDPASIDRRGLVGVGELATPRWTVARDARVVSHGHHEHHQDGIHPPHTPGEEVPNSPWTIEAIEASDSGDGRLLSTKFPRSGLATSSRTSLSSSVSASHRQDSGQPPLPQIESSMHKSVKPKMSMTEESGGEEILYKPPPRKPAARPSVSSISGKRLSGVYAHYRDGAGSSVDIVPSPIDVSEQPSPSTGSALLPPLLLMVNKHSLKLGSAHHGFRDSEPWCCRTRKGTRRQDLTTTKPRCWRTDQVRPYPGKERRRGESIALGMSSTKSPPASATPRVTGDKHARQASASSTSSFHDITHPRRHDFSHLPPSPSTSSIQHFMRHGTAPPAPNTPPLPSHQSSPAVAHSLLRGTQEGWAALEDSSTAEALRKLDGLSGKSVRARSSVGSSSRPNTPGNNKTGRLSHAGSKEQLGSIVGQEADPPPPPEQVVAANTGAARKPTSRDGPPGTRASMGPPTPKRSSASSTTFTGTPTTGSRDSASLSAATSATSMSLSSRKLRRNSAGSDASSGPADAARLAEEEGSGADIPPVPPLPKDLSAYRTPPTAVGIVFPTSSSADDGGASTDDPDRTVVFPSMTITSPTSPPVAQRQPSKKWSFSNALNLRLPGSAGSPKELGLHIGPGTPGKEKEQWTSKGEQHQPTSQKDAYSQHSISQRTPRSQGSVSFSAGHGEIDASESPSDSSPLTGGGGSLENWTAVEHEYSPGAHDFSPSAPASAMGEYHSFSRVMESAHNYPKTPDANTQAFPRTPETARTQAYPRTPQGSHLSAVPEGSVRHGPRTPDGHASEAQSMSSSSTLDTAAQVVSSPSPKVPRRLTPSSIPFFRRSSSHSIHQGTQPITISHRHQQRDREGSVSPTFPMPQSLTHQASSHSVSSMASESGFSQSGYSGVSGPPSASKKTSVLNLGKREEKEGRQGAQREQNFGAYGKKEGQDHLVCGCKAGIKASEPPTNADVESTGVYCSTCGQPQVQQLAFVCDPSNAFVSNRSAASPASNMSKASDASLRSNPTASSYNRRFAIVGKQVVKNTQKNGKELSPHEFERYGSRHSAAIGSDSIERHLAVRPKLKYERVWDGFFQRDPQAHFAGASQSVNHRSSVRASPQSVSRVPRQSLVNLPITTGNSSSSSSAATPSAKKSSHPVSLSSLRKFSNNSTSVSAGSTSNGGAKESHHSRLSILSPTKLKSIVPGTPSSSRQSLSTPSPVPQEVDDEEVAGVEEMMAYIKRLHARKLAAGAKREELEDMLKFPEPIPPKAGLSPADLLASSQNDYLCQYERKEVMDFERAYYVGQGSKKNMATLDHSTNNYGYDDERGDYLVIKHDHLAYRYEIIDTLGKGSFGQVLQCRDHCTGLSVGIKIIRNKKRFHHQALVEIKILESLKKWDPEEKSHVLKMNEYFTFRNHLCIVTELLSINLYELIKANGFAGFTTALIRRFTTQMLASLVLMRQHRIVHCDLKPENVLLLHPAKSALKVIDFGSSCFEHEKVYTYIQSRFYRSPEVILGMNYHMAIDMWSLGCILAELYTGFPIFPGENEQEQLACIMEVLGVPDKDLVNRSSRKRLFFESNGQPRPVVNSKGRRRRPGSKTLAQVLRCDDELFIDFIAKCLIWDPERRLKPQPALRHPFITAGRRPKITSPAPAISSRHIFTPSSSTSTVTSSRSKPHATPQKSQIGAPTPLSSRIARVPASSTNASVPQTPTSASHTTNQGTTPSHRYRVPASSSYSSRTLAPTSSNGYAPPHSSSPSLHPVATSTLAMSEIPSDWPAGVPFYRWPPFPAKPEGVTIIPFSQFVATGIKVDQDDDTPGVDQQGIPTIGLQARHDGEKKKRRKKRKNDKGETVEVPLAWWEELEEDTKNARPIYKYDQRETYLDRMIQAWKDFNEKRHFPVHVQAVVHALGICLGLIDPNPNGVKTNKEKASSQDGESDDDFEDEEKAETSGTPSAPVTQDLYDADLKPETAREKAMDAFFQDPERVIKLFLTSYAYDKGIYWNEAKLHDTPILVEAFLNFLDTNQVFGPSEKSTRFGVAQGKKIVQLAKEEMPHANKLANIFPDKWGKACGALWGQRLSGPSTWVFGELLPEETTADSEMDTLDPVAPVQPVITGDDIIFEPTDTELLIDGIEPPSEGEGDANSGENSGENPTWNMDAFKEPPPPDPSTVWGNFAPPGREQLESIIGPNELARTYVTLRVEISSRVIGTLTEPAQNTTAASEGNSFADIAQRRLARLTLSPSRFLKTAPAYGACITQPDVMGLSVDDSRFTWVGSHDPSTSDITIFVPTDEDLLDVIRKGTGMTITGTFIQVAELAPPKEDAPAETGATGGAPPKKKKKKGKTATTDVRSWWFLYQLTQVFPTFYEQ</sequence>
<feature type="region of interest" description="Disordered" evidence="10">
    <location>
        <begin position="1491"/>
        <end position="1612"/>
    </location>
</feature>
<dbReference type="InterPro" id="IPR005749">
    <property type="entry name" value="Ribosomal_uL15_bac-type"/>
</dbReference>
<feature type="compositionally biased region" description="Polar residues" evidence="10">
    <location>
        <begin position="800"/>
        <end position="809"/>
    </location>
</feature>
<feature type="region of interest" description="Disordered" evidence="10">
    <location>
        <begin position="437"/>
        <end position="559"/>
    </location>
</feature>
<dbReference type="InterPro" id="IPR036227">
    <property type="entry name" value="Ribosomal_uL15/eL18_sf"/>
</dbReference>
<feature type="compositionally biased region" description="Low complexity" evidence="10">
    <location>
        <begin position="960"/>
        <end position="972"/>
    </location>
</feature>
<comment type="similarity">
    <text evidence="1">Belongs to the universal ribosomal protein uL15 family.</text>
</comment>
<accession>A0A8H7IIG5</accession>
<feature type="compositionally biased region" description="Low complexity" evidence="10">
    <location>
        <begin position="2710"/>
        <end position="2719"/>
    </location>
</feature>
<feature type="compositionally biased region" description="Basic and acidic residues" evidence="10">
    <location>
        <begin position="649"/>
        <end position="666"/>
    </location>
</feature>
<feature type="compositionally biased region" description="Low complexity" evidence="10">
    <location>
        <begin position="1527"/>
        <end position="1539"/>
    </location>
</feature>
<feature type="compositionally biased region" description="Low complexity" evidence="10">
    <location>
        <begin position="2137"/>
        <end position="2147"/>
    </location>
</feature>
<dbReference type="GO" id="GO:0005524">
    <property type="term" value="F:ATP binding"/>
    <property type="evidence" value="ECO:0007669"/>
    <property type="project" value="UniProtKB-KW"/>
</dbReference>
<feature type="compositionally biased region" description="Polar residues" evidence="10">
    <location>
        <begin position="1046"/>
        <end position="1073"/>
    </location>
</feature>
<feature type="compositionally biased region" description="Low complexity" evidence="10">
    <location>
        <begin position="673"/>
        <end position="684"/>
    </location>
</feature>
<dbReference type="GO" id="GO:0006412">
    <property type="term" value="P:translation"/>
    <property type="evidence" value="ECO:0007669"/>
    <property type="project" value="InterPro"/>
</dbReference>
<dbReference type="GO" id="GO:0004674">
    <property type="term" value="F:protein serine/threonine kinase activity"/>
    <property type="evidence" value="ECO:0007669"/>
    <property type="project" value="UniProtKB-KW"/>
</dbReference>
<dbReference type="Gene3D" id="3.30.200.20">
    <property type="entry name" value="Phosphorylase Kinase, domain 1"/>
    <property type="match status" value="1"/>
</dbReference>
<keyword evidence="5" id="KW-0547">Nucleotide-binding</keyword>
<feature type="compositionally biased region" description="Polar residues" evidence="10">
    <location>
        <begin position="695"/>
        <end position="704"/>
    </location>
</feature>
<feature type="compositionally biased region" description="Polar residues" evidence="10">
    <location>
        <begin position="2086"/>
        <end position="2111"/>
    </location>
</feature>
<dbReference type="GO" id="GO:0003735">
    <property type="term" value="F:structural constituent of ribosome"/>
    <property type="evidence" value="ECO:0007669"/>
    <property type="project" value="InterPro"/>
</dbReference>
<feature type="region of interest" description="Disordered" evidence="10">
    <location>
        <begin position="636"/>
        <end position="751"/>
    </location>
</feature>
<feature type="domain" description="Protein kinase" evidence="11">
    <location>
        <begin position="1729"/>
        <end position="2025"/>
    </location>
</feature>
<dbReference type="NCBIfam" id="TIGR01071">
    <property type="entry name" value="rplO_bact"/>
    <property type="match status" value="1"/>
</dbReference>
<evidence type="ECO:0000256" key="6">
    <source>
        <dbReference type="ARBA" id="ARBA00022777"/>
    </source>
</evidence>
<dbReference type="SUPFAM" id="SSF52080">
    <property type="entry name" value="Ribosomal proteins L15p and L18e"/>
    <property type="match status" value="1"/>
</dbReference>
<feature type="compositionally biased region" description="Low complexity" evidence="10">
    <location>
        <begin position="487"/>
        <end position="505"/>
    </location>
</feature>
<keyword evidence="7" id="KW-0067">ATP-binding</keyword>
<feature type="compositionally biased region" description="Basic and acidic residues" evidence="10">
    <location>
        <begin position="1033"/>
        <end position="1045"/>
    </location>
</feature>
<feature type="compositionally biased region" description="Polar residues" evidence="10">
    <location>
        <begin position="382"/>
        <end position="392"/>
    </location>
</feature>
<feature type="region of interest" description="Disordered" evidence="10">
    <location>
        <begin position="2515"/>
        <end position="2562"/>
    </location>
</feature>
<evidence type="ECO:0000256" key="7">
    <source>
        <dbReference type="ARBA" id="ARBA00022840"/>
    </source>
</evidence>
<keyword evidence="4" id="KW-0808">Transferase</keyword>
<evidence type="ECO:0000256" key="4">
    <source>
        <dbReference type="ARBA" id="ARBA00022679"/>
    </source>
</evidence>
<evidence type="ECO:0000256" key="1">
    <source>
        <dbReference type="ARBA" id="ARBA00007320"/>
    </source>
</evidence>
<dbReference type="InterPro" id="IPR000719">
    <property type="entry name" value="Prot_kinase_dom"/>
</dbReference>
<dbReference type="SUPFAM" id="SSF56112">
    <property type="entry name" value="Protein kinase-like (PK-like)"/>
    <property type="match status" value="1"/>
</dbReference>
<keyword evidence="9" id="KW-0687">Ribonucleoprotein</keyword>
<feature type="region of interest" description="Disordered" evidence="10">
    <location>
        <begin position="15"/>
        <end position="79"/>
    </location>
</feature>
<evidence type="ECO:0000256" key="3">
    <source>
        <dbReference type="ARBA" id="ARBA00022527"/>
    </source>
</evidence>
<feature type="region of interest" description="Disordered" evidence="10">
    <location>
        <begin position="2216"/>
        <end position="2236"/>
    </location>
</feature>
<feature type="region of interest" description="Disordered" evidence="10">
    <location>
        <begin position="2023"/>
        <end position="2147"/>
    </location>
</feature>
<feature type="compositionally biased region" description="Low complexity" evidence="10">
    <location>
        <begin position="784"/>
        <end position="799"/>
    </location>
</feature>
<dbReference type="InterPro" id="IPR021131">
    <property type="entry name" value="Ribosomal_uL15/eL18"/>
</dbReference>
<dbReference type="CDD" id="cd14210">
    <property type="entry name" value="PKc_DYRK"/>
    <property type="match status" value="1"/>
</dbReference>
<keyword evidence="6 12" id="KW-0418">Kinase</keyword>
<comment type="similarity">
    <text evidence="2">Belongs to the protein kinase superfamily. CMGC Ser/Thr protein kinase family. MNB/DYRK subfamily.</text>
</comment>
<feature type="region of interest" description="Disordered" evidence="10">
    <location>
        <begin position="2703"/>
        <end position="2729"/>
    </location>
</feature>
<evidence type="ECO:0000313" key="12">
    <source>
        <dbReference type="EMBL" id="KAF8758698.1"/>
    </source>
</evidence>
<feature type="compositionally biased region" description="Polar residues" evidence="10">
    <location>
        <begin position="1516"/>
        <end position="1526"/>
    </location>
</feature>
<feature type="compositionally biased region" description="Polar residues" evidence="10">
    <location>
        <begin position="1543"/>
        <end position="1568"/>
    </location>
</feature>
<feature type="region of interest" description="Disordered" evidence="10">
    <location>
        <begin position="266"/>
        <end position="317"/>
    </location>
</feature>
<dbReference type="GO" id="GO:0015934">
    <property type="term" value="C:large ribosomal subunit"/>
    <property type="evidence" value="ECO:0007669"/>
    <property type="project" value="InterPro"/>
</dbReference>
<dbReference type="Proteomes" id="UP000614334">
    <property type="component" value="Unassembled WGS sequence"/>
</dbReference>
<feature type="compositionally biased region" description="Acidic residues" evidence="10">
    <location>
        <begin position="2321"/>
        <end position="2332"/>
    </location>
</feature>
<dbReference type="Gene3D" id="1.10.510.10">
    <property type="entry name" value="Transferase(Phosphotransferase) domain 1"/>
    <property type="match status" value="1"/>
</dbReference>
<name>A0A8H7IIG5_9AGAM</name>
<dbReference type="GO" id="GO:0005737">
    <property type="term" value="C:cytoplasm"/>
    <property type="evidence" value="ECO:0007669"/>
    <property type="project" value="TreeGrafter"/>
</dbReference>
<proteinExistence type="inferred from homology"/>
<feature type="compositionally biased region" description="Polar residues" evidence="10">
    <location>
        <begin position="1203"/>
        <end position="1215"/>
    </location>
</feature>
<dbReference type="EMBL" id="JACYCF010000003">
    <property type="protein sequence ID" value="KAF8758698.1"/>
    <property type="molecule type" value="Genomic_DNA"/>
</dbReference>